<dbReference type="PANTHER" id="PTHR10819:SF3">
    <property type="entry name" value="PHOSPHOTRIESTERASE-RELATED PROTEIN"/>
    <property type="match status" value="1"/>
</dbReference>
<protein>
    <recommendedName>
        <fullName evidence="4">Phosphotriesterase-related protein</fullName>
    </recommendedName>
</protein>
<keyword evidence="2" id="KW-0378">Hydrolase</keyword>
<evidence type="ECO:0000256" key="1">
    <source>
        <dbReference type="ARBA" id="ARBA00022723"/>
    </source>
</evidence>
<dbReference type="Gene3D" id="3.20.20.140">
    <property type="entry name" value="Metal-dependent hydrolases"/>
    <property type="match status" value="1"/>
</dbReference>
<evidence type="ECO:0000256" key="2">
    <source>
        <dbReference type="ARBA" id="ARBA00022801"/>
    </source>
</evidence>
<organism evidence="3">
    <name type="scientific">marine metagenome</name>
    <dbReference type="NCBI Taxonomy" id="408172"/>
    <lineage>
        <taxon>unclassified sequences</taxon>
        <taxon>metagenomes</taxon>
        <taxon>ecological metagenomes</taxon>
    </lineage>
</organism>
<keyword evidence="1" id="KW-0479">Metal-binding</keyword>
<dbReference type="AlphaFoldDB" id="A0A382KJQ7"/>
<dbReference type="InterPro" id="IPR001559">
    <property type="entry name" value="Phosphotriesterase"/>
</dbReference>
<dbReference type="GO" id="GO:0016788">
    <property type="term" value="F:hydrolase activity, acting on ester bonds"/>
    <property type="evidence" value="ECO:0007669"/>
    <property type="project" value="InterPro"/>
</dbReference>
<name>A0A382KJQ7_9ZZZZ</name>
<dbReference type="PROSITE" id="PS01322">
    <property type="entry name" value="PHOSPHOTRIESTERASE_1"/>
    <property type="match status" value="1"/>
</dbReference>
<dbReference type="InterPro" id="IPR017947">
    <property type="entry name" value="AryldialkylPase_Zn-BS"/>
</dbReference>
<dbReference type="PROSITE" id="PS51347">
    <property type="entry name" value="PHOSPHOTRIESTERASE_2"/>
    <property type="match status" value="1"/>
</dbReference>
<reference evidence="3" key="1">
    <citation type="submission" date="2018-05" db="EMBL/GenBank/DDBJ databases">
        <authorList>
            <person name="Lanie J.A."/>
            <person name="Ng W.-L."/>
            <person name="Kazmierczak K.M."/>
            <person name="Andrzejewski T.M."/>
            <person name="Davidsen T.M."/>
            <person name="Wayne K.J."/>
            <person name="Tettelin H."/>
            <person name="Glass J.I."/>
            <person name="Rusch D."/>
            <person name="Podicherti R."/>
            <person name="Tsui H.-C.T."/>
            <person name="Winkler M.E."/>
        </authorList>
    </citation>
    <scope>NUCLEOTIDE SEQUENCE</scope>
</reference>
<dbReference type="EMBL" id="UINC01080584">
    <property type="protein sequence ID" value="SVC23653.1"/>
    <property type="molecule type" value="Genomic_DNA"/>
</dbReference>
<dbReference type="PANTHER" id="PTHR10819">
    <property type="entry name" value="PHOSPHOTRIESTERASE-RELATED"/>
    <property type="match status" value="1"/>
</dbReference>
<proteinExistence type="predicted"/>
<sequence>MTNINTVLGPIESSKLGFTLSHEHICNGFGGSPFTFPEFLDREATLKRAVIDLSEAKSEGLHTIMDVAPHDQGRDIKLQQEVSKRSGVNIITCTGTWLDVPRFFDGLHPNKIADLYMREIEEGIEGTAVKASIIKVASDKGGVKPKEELVLRAAARASKSTGIPIMTHTWAPDRIGEEQVRILQEENLDMGLVCIGHSNDTTDIKYLTGLLNQGVWLGMDRHPGGGLGTPLWEERTKIIKSLIELGWGHRIMLAHDWDSSIGLHSSEFRTHREAYNPDNYLFITRHVLPYLKNLGATDTDIKKLTVHNPQKYLEGTR</sequence>
<dbReference type="Pfam" id="PF02126">
    <property type="entry name" value="PTE"/>
    <property type="match status" value="1"/>
</dbReference>
<dbReference type="SUPFAM" id="SSF51556">
    <property type="entry name" value="Metallo-dependent hydrolases"/>
    <property type="match status" value="1"/>
</dbReference>
<gene>
    <name evidence="3" type="ORF">METZ01_LOCUS276507</name>
</gene>
<dbReference type="InterPro" id="IPR032466">
    <property type="entry name" value="Metal_Hydrolase"/>
</dbReference>
<accession>A0A382KJQ7</accession>
<evidence type="ECO:0008006" key="4">
    <source>
        <dbReference type="Google" id="ProtNLM"/>
    </source>
</evidence>
<dbReference type="GO" id="GO:0008270">
    <property type="term" value="F:zinc ion binding"/>
    <property type="evidence" value="ECO:0007669"/>
    <property type="project" value="InterPro"/>
</dbReference>
<evidence type="ECO:0000313" key="3">
    <source>
        <dbReference type="EMBL" id="SVC23653.1"/>
    </source>
</evidence>